<comment type="pathway">
    <text evidence="2">Purine metabolism; urate degradation; (S)-allantoin from urate: step 3/3.</text>
</comment>
<gene>
    <name evidence="8" type="ORF">BECKFW1821C_GA0114237_102818</name>
</gene>
<dbReference type="GO" id="GO:0019628">
    <property type="term" value="P:urate catabolic process"/>
    <property type="evidence" value="ECO:0007669"/>
    <property type="project" value="TreeGrafter"/>
</dbReference>
<dbReference type="Pfam" id="PF09349">
    <property type="entry name" value="OHCU_decarbox"/>
    <property type="match status" value="1"/>
</dbReference>
<evidence type="ECO:0000259" key="7">
    <source>
        <dbReference type="Pfam" id="PF09349"/>
    </source>
</evidence>
<dbReference type="GO" id="GO:0051997">
    <property type="term" value="F:2-oxo-4-hydroxy-4-carboxy-5-ureidoimidazoline decarboxylase activity"/>
    <property type="evidence" value="ECO:0007669"/>
    <property type="project" value="UniProtKB-EC"/>
</dbReference>
<sequence length="198" mass="23167">MKNNKLTIHEVNRLTEAEFISRFKGLFNTELCIPVISGAAGMRPFSDARDFLNCVLSRFDRIDFTGMLDIMRDNSILGIGLDKLSGSSRTEQKNTGLHELSAYDFSRFEALNRAYKAKFSFNFMCVIKGLSKERILASFEKRMSNDFETEFLFTLTQIKKLVYFRLLDEIEFTDDEKERCCFKYPGEYERYIEEAHEK</sequence>
<comment type="catalytic activity">
    <reaction evidence="1">
        <text>5-hydroxy-2-oxo-4-ureido-2,5-dihydro-1H-imidazole-5-carboxylate + H(+) = (S)-allantoin + CO2</text>
        <dbReference type="Rhea" id="RHEA:26301"/>
        <dbReference type="ChEBI" id="CHEBI:15378"/>
        <dbReference type="ChEBI" id="CHEBI:15678"/>
        <dbReference type="ChEBI" id="CHEBI:16526"/>
        <dbReference type="ChEBI" id="CHEBI:58639"/>
        <dbReference type="EC" id="4.1.1.97"/>
    </reaction>
</comment>
<keyword evidence="5" id="KW-0210">Decarboxylase</keyword>
<dbReference type="SUPFAM" id="SSF158694">
    <property type="entry name" value="UraD-Like"/>
    <property type="match status" value="1"/>
</dbReference>
<accession>A0A450TT85</accession>
<dbReference type="AlphaFoldDB" id="A0A450TT85"/>
<protein>
    <recommendedName>
        <fullName evidence="3">2-oxo-4-hydroxy-4-carboxy-5-ureidoimidazoline decarboxylase</fullName>
        <ecNumber evidence="3">4.1.1.97</ecNumber>
    </recommendedName>
</protein>
<dbReference type="EC" id="4.1.1.97" evidence="3"/>
<dbReference type="InterPro" id="IPR036778">
    <property type="entry name" value="OHCU_decarboxylase_sf"/>
</dbReference>
<evidence type="ECO:0000256" key="5">
    <source>
        <dbReference type="ARBA" id="ARBA00022793"/>
    </source>
</evidence>
<evidence type="ECO:0000256" key="1">
    <source>
        <dbReference type="ARBA" id="ARBA00001163"/>
    </source>
</evidence>
<keyword evidence="4" id="KW-0659">Purine metabolism</keyword>
<evidence type="ECO:0000256" key="6">
    <source>
        <dbReference type="ARBA" id="ARBA00023239"/>
    </source>
</evidence>
<reference evidence="8" key="1">
    <citation type="submission" date="2019-02" db="EMBL/GenBank/DDBJ databases">
        <authorList>
            <person name="Gruber-Vodicka R. H."/>
            <person name="Seah K. B. B."/>
        </authorList>
    </citation>
    <scope>NUCLEOTIDE SEQUENCE</scope>
    <source>
        <strain evidence="8">BECK_BZ131</strain>
    </source>
</reference>
<proteinExistence type="predicted"/>
<dbReference type="PANTHER" id="PTHR43466">
    <property type="entry name" value="2-OXO-4-HYDROXY-4-CARBOXY-5-UREIDOIMIDAZOLINE DECARBOXYLASE-RELATED"/>
    <property type="match status" value="1"/>
</dbReference>
<evidence type="ECO:0000256" key="3">
    <source>
        <dbReference type="ARBA" id="ARBA00012257"/>
    </source>
</evidence>
<dbReference type="PANTHER" id="PTHR43466:SF1">
    <property type="entry name" value="2-OXO-4-HYDROXY-4-CARBOXY-5-UREIDOIMIDAZOLINE DECARBOXYLASE-RELATED"/>
    <property type="match status" value="1"/>
</dbReference>
<name>A0A450TT85_9GAMM</name>
<evidence type="ECO:0000313" key="8">
    <source>
        <dbReference type="EMBL" id="VFJ71675.1"/>
    </source>
</evidence>
<keyword evidence="6" id="KW-0456">Lyase</keyword>
<dbReference type="EMBL" id="CAADFE010000028">
    <property type="protein sequence ID" value="VFJ71675.1"/>
    <property type="molecule type" value="Genomic_DNA"/>
</dbReference>
<dbReference type="InterPro" id="IPR018020">
    <property type="entry name" value="OHCU_decarboxylase"/>
</dbReference>
<dbReference type="Gene3D" id="1.10.3330.10">
    <property type="entry name" value="Oxo-4-hydroxy-4-carboxy-5-ureidoimidazoline decarboxylase"/>
    <property type="match status" value="1"/>
</dbReference>
<evidence type="ECO:0000256" key="2">
    <source>
        <dbReference type="ARBA" id="ARBA00004754"/>
    </source>
</evidence>
<feature type="domain" description="Oxo-4-hydroxy-4-carboxy-5-ureidoimidazoline decarboxylase" evidence="7">
    <location>
        <begin position="12"/>
        <end position="166"/>
    </location>
</feature>
<organism evidence="8">
    <name type="scientific">Candidatus Kentrum sp. FW</name>
    <dbReference type="NCBI Taxonomy" id="2126338"/>
    <lineage>
        <taxon>Bacteria</taxon>
        <taxon>Pseudomonadati</taxon>
        <taxon>Pseudomonadota</taxon>
        <taxon>Gammaproteobacteria</taxon>
        <taxon>Candidatus Kentrum</taxon>
    </lineage>
</organism>
<dbReference type="GO" id="GO:0006144">
    <property type="term" value="P:purine nucleobase metabolic process"/>
    <property type="evidence" value="ECO:0007669"/>
    <property type="project" value="UniProtKB-KW"/>
</dbReference>
<evidence type="ECO:0000256" key="4">
    <source>
        <dbReference type="ARBA" id="ARBA00022631"/>
    </source>
</evidence>